<dbReference type="Gene3D" id="3.30.70.100">
    <property type="match status" value="1"/>
</dbReference>
<dbReference type="InterPro" id="IPR007138">
    <property type="entry name" value="ABM_dom"/>
</dbReference>
<dbReference type="PANTHER" id="PTHR40624">
    <property type="entry name" value="BIOSYNTHESIS MONOOXYGENASE, PUTATIVE (AFU_ORTHOLOGUE AFUA_1G12025)-RELATED"/>
    <property type="match status" value="1"/>
</dbReference>
<evidence type="ECO:0000259" key="1">
    <source>
        <dbReference type="Pfam" id="PF03992"/>
    </source>
</evidence>
<reference evidence="2" key="1">
    <citation type="submission" date="2022-09" db="EMBL/GenBank/DDBJ databases">
        <title>Fusarium specimens isolated from Avocado Roots.</title>
        <authorList>
            <person name="Stajich J."/>
            <person name="Roper C."/>
            <person name="Heimlech-Rivalta G."/>
        </authorList>
    </citation>
    <scope>NUCLEOTIDE SEQUENCE</scope>
    <source>
        <strain evidence="2">CF00136</strain>
    </source>
</reference>
<dbReference type="PANTHER" id="PTHR40624:SF1">
    <property type="entry name" value="BIOSYNTHESIS MONOOXYGENASE, PUTATIVE (AFU_ORTHOLOGUE AFUA_1G12025)-RELATED"/>
    <property type="match status" value="1"/>
</dbReference>
<proteinExistence type="predicted"/>
<dbReference type="Pfam" id="PF03992">
    <property type="entry name" value="ABM"/>
    <property type="match status" value="1"/>
</dbReference>
<organism evidence="2 3">
    <name type="scientific">Fusarium torreyae</name>
    <dbReference type="NCBI Taxonomy" id="1237075"/>
    <lineage>
        <taxon>Eukaryota</taxon>
        <taxon>Fungi</taxon>
        <taxon>Dikarya</taxon>
        <taxon>Ascomycota</taxon>
        <taxon>Pezizomycotina</taxon>
        <taxon>Sordariomycetes</taxon>
        <taxon>Hypocreomycetidae</taxon>
        <taxon>Hypocreales</taxon>
        <taxon>Nectriaceae</taxon>
        <taxon>Fusarium</taxon>
    </lineage>
</organism>
<accession>A0A9W8RJF2</accession>
<dbReference type="SUPFAM" id="SSF54909">
    <property type="entry name" value="Dimeric alpha+beta barrel"/>
    <property type="match status" value="1"/>
</dbReference>
<gene>
    <name evidence="2" type="ORF">NW762_014141</name>
</gene>
<sequence length="222" mass="24351">MSPTIVISRFVATHKDARAVIVNGLSRVAESARLQPGVTKYAITIPRDESDHKSCYVVEEYTDQTAYNSNLGSKAVADLNSLLSAGALLEIPTAVSVFKATSYFTRPETSTVIDPFILIATFDYKENTRAGALDGWQDLTSAIHPTDPGTFVYTVAKDPQNPDRVGSVAVYESENYFWDVHVPNPAIGANKAKYGDIRTKTDLAYFRMVGGYLINDTTRSKL</sequence>
<evidence type="ECO:0000313" key="2">
    <source>
        <dbReference type="EMBL" id="KAJ4245271.1"/>
    </source>
</evidence>
<protein>
    <recommendedName>
        <fullName evidence="1">ABM domain-containing protein</fullName>
    </recommendedName>
</protein>
<dbReference type="InterPro" id="IPR011008">
    <property type="entry name" value="Dimeric_a/b-barrel"/>
</dbReference>
<dbReference type="AlphaFoldDB" id="A0A9W8RJF2"/>
<evidence type="ECO:0000313" key="3">
    <source>
        <dbReference type="Proteomes" id="UP001152049"/>
    </source>
</evidence>
<dbReference type="OrthoDB" id="4520428at2759"/>
<keyword evidence="3" id="KW-1185">Reference proteome</keyword>
<dbReference type="EMBL" id="JAOQAZ010000047">
    <property type="protein sequence ID" value="KAJ4245271.1"/>
    <property type="molecule type" value="Genomic_DNA"/>
</dbReference>
<name>A0A9W8RJF2_9HYPO</name>
<feature type="domain" description="ABM" evidence="1">
    <location>
        <begin position="115"/>
        <end position="186"/>
    </location>
</feature>
<dbReference type="Proteomes" id="UP001152049">
    <property type="component" value="Unassembled WGS sequence"/>
</dbReference>
<comment type="caution">
    <text evidence="2">The sequence shown here is derived from an EMBL/GenBank/DDBJ whole genome shotgun (WGS) entry which is preliminary data.</text>
</comment>